<evidence type="ECO:0000256" key="5">
    <source>
        <dbReference type="ARBA" id="ARBA00023163"/>
    </source>
</evidence>
<keyword evidence="11" id="KW-1185">Reference proteome</keyword>
<dbReference type="OrthoDB" id="9790442at2"/>
<feature type="modified residue" description="4-aspartylphosphate" evidence="6">
    <location>
        <position position="55"/>
    </location>
</feature>
<dbReference type="GO" id="GO:0032993">
    <property type="term" value="C:protein-DNA complex"/>
    <property type="evidence" value="ECO:0007669"/>
    <property type="project" value="TreeGrafter"/>
</dbReference>
<dbReference type="Gene3D" id="1.10.10.10">
    <property type="entry name" value="Winged helix-like DNA-binding domain superfamily/Winged helix DNA-binding domain"/>
    <property type="match status" value="1"/>
</dbReference>
<protein>
    <submittedName>
        <fullName evidence="10">Two-component system response regulator</fullName>
    </submittedName>
</protein>
<keyword evidence="1 6" id="KW-0597">Phosphoprotein</keyword>
<evidence type="ECO:0000256" key="1">
    <source>
        <dbReference type="ARBA" id="ARBA00022553"/>
    </source>
</evidence>
<evidence type="ECO:0000256" key="3">
    <source>
        <dbReference type="ARBA" id="ARBA00023015"/>
    </source>
</evidence>
<name>A0A0W1AQS0_9BACL</name>
<sequence length="246" mass="28669">MNTNYLIAVVDDDQHIRNLVEAYLQKENYRTIGLGSAEEAWTLWQTSPPDMWVLDVMLPGMDGYEFCRRIRNEAEVPIIMISARDNEVDKILGLELGSDDYLVKPFSPRELVARIKRQLQRWYKMSNPVEPSSSNPHTLTHIEISHLQLLLEERRVFWHGKEIELTSKEFTLLKVFAASPNRAFTRDELLTHVWGDDYFGSDRAVDHLIKRMRKKLDLLPIEAVWGHGYRMRIEEGVEIDEASTSD</sequence>
<evidence type="ECO:0000259" key="8">
    <source>
        <dbReference type="PROSITE" id="PS50110"/>
    </source>
</evidence>
<dbReference type="SMART" id="SM00448">
    <property type="entry name" value="REC"/>
    <property type="match status" value="1"/>
</dbReference>
<keyword evidence="5" id="KW-0804">Transcription</keyword>
<dbReference type="Pfam" id="PF00486">
    <property type="entry name" value="Trans_reg_C"/>
    <property type="match status" value="1"/>
</dbReference>
<dbReference type="InterPro" id="IPR011006">
    <property type="entry name" value="CheY-like_superfamily"/>
</dbReference>
<dbReference type="PROSITE" id="PS50110">
    <property type="entry name" value="RESPONSE_REGULATORY"/>
    <property type="match status" value="1"/>
</dbReference>
<organism evidence="10 11">
    <name type="scientific">Paenibacillus etheri</name>
    <dbReference type="NCBI Taxonomy" id="1306852"/>
    <lineage>
        <taxon>Bacteria</taxon>
        <taxon>Bacillati</taxon>
        <taxon>Bacillota</taxon>
        <taxon>Bacilli</taxon>
        <taxon>Bacillales</taxon>
        <taxon>Paenibacillaceae</taxon>
        <taxon>Paenibacillus</taxon>
    </lineage>
</organism>
<dbReference type="InterPro" id="IPR001789">
    <property type="entry name" value="Sig_transdc_resp-reg_receiver"/>
</dbReference>
<dbReference type="PANTHER" id="PTHR48111:SF40">
    <property type="entry name" value="PHOSPHATE REGULON TRANSCRIPTIONAL REGULATORY PROTEIN PHOB"/>
    <property type="match status" value="1"/>
</dbReference>
<dbReference type="InterPro" id="IPR039420">
    <property type="entry name" value="WalR-like"/>
</dbReference>
<evidence type="ECO:0000259" key="9">
    <source>
        <dbReference type="PROSITE" id="PS51755"/>
    </source>
</evidence>
<evidence type="ECO:0000256" key="6">
    <source>
        <dbReference type="PROSITE-ProRule" id="PRU00169"/>
    </source>
</evidence>
<dbReference type="RefSeq" id="WP_060626525.1">
    <property type="nucleotide sequence ID" value="NZ_LCZJ02000043.1"/>
</dbReference>
<dbReference type="PROSITE" id="PS51755">
    <property type="entry name" value="OMPR_PHOB"/>
    <property type="match status" value="1"/>
</dbReference>
<dbReference type="FunFam" id="3.40.50.2300:FF:000001">
    <property type="entry name" value="DNA-binding response regulator PhoB"/>
    <property type="match status" value="1"/>
</dbReference>
<feature type="domain" description="OmpR/PhoB-type" evidence="9">
    <location>
        <begin position="139"/>
        <end position="233"/>
    </location>
</feature>
<reference evidence="10 11" key="1">
    <citation type="journal article" date="2015" name="Int. Biodeterior. Biodegradation">
        <title>Physiological and genetic screening methods for the isolation of methyl tert-butyl ether-degrading bacteria for bioremediation purposes.</title>
        <authorList>
            <person name="Guisado I.M."/>
            <person name="Purswani J."/>
            <person name="Gonzalez Lopez J."/>
            <person name="Pozo C."/>
        </authorList>
    </citation>
    <scope>NUCLEOTIDE SEQUENCE [LARGE SCALE GENOMIC DNA]</scope>
    <source>
        <strain evidence="10 11">SH7</strain>
    </source>
</reference>
<dbReference type="Pfam" id="PF00072">
    <property type="entry name" value="Response_reg"/>
    <property type="match status" value="1"/>
</dbReference>
<dbReference type="SMART" id="SM00862">
    <property type="entry name" value="Trans_reg_C"/>
    <property type="match status" value="1"/>
</dbReference>
<dbReference type="Proteomes" id="UP000054709">
    <property type="component" value="Unassembled WGS sequence"/>
</dbReference>
<evidence type="ECO:0000256" key="2">
    <source>
        <dbReference type="ARBA" id="ARBA00023012"/>
    </source>
</evidence>
<keyword evidence="3" id="KW-0805">Transcription regulation</keyword>
<feature type="domain" description="Response regulatory" evidence="8">
    <location>
        <begin position="6"/>
        <end position="119"/>
    </location>
</feature>
<dbReference type="InterPro" id="IPR001867">
    <property type="entry name" value="OmpR/PhoB-type_DNA-bd"/>
</dbReference>
<dbReference type="InterPro" id="IPR036388">
    <property type="entry name" value="WH-like_DNA-bd_sf"/>
</dbReference>
<dbReference type="GO" id="GO:0000976">
    <property type="term" value="F:transcription cis-regulatory region binding"/>
    <property type="evidence" value="ECO:0007669"/>
    <property type="project" value="TreeGrafter"/>
</dbReference>
<accession>A0A0W1AQS0</accession>
<proteinExistence type="predicted"/>
<dbReference type="GO" id="GO:0005829">
    <property type="term" value="C:cytosol"/>
    <property type="evidence" value="ECO:0007669"/>
    <property type="project" value="TreeGrafter"/>
</dbReference>
<dbReference type="EMBL" id="LCZJ02000043">
    <property type="protein sequence ID" value="KTD83687.1"/>
    <property type="molecule type" value="Genomic_DNA"/>
</dbReference>
<evidence type="ECO:0000256" key="7">
    <source>
        <dbReference type="PROSITE-ProRule" id="PRU01091"/>
    </source>
</evidence>
<dbReference type="GO" id="GO:0000156">
    <property type="term" value="F:phosphorelay response regulator activity"/>
    <property type="evidence" value="ECO:0007669"/>
    <property type="project" value="TreeGrafter"/>
</dbReference>
<comment type="caution">
    <text evidence="10">The sequence shown here is derived from an EMBL/GenBank/DDBJ whole genome shotgun (WGS) entry which is preliminary data.</text>
</comment>
<dbReference type="SUPFAM" id="SSF52172">
    <property type="entry name" value="CheY-like"/>
    <property type="match status" value="1"/>
</dbReference>
<dbReference type="AlphaFoldDB" id="A0A0W1AQS0"/>
<dbReference type="GO" id="GO:0006355">
    <property type="term" value="P:regulation of DNA-templated transcription"/>
    <property type="evidence" value="ECO:0007669"/>
    <property type="project" value="InterPro"/>
</dbReference>
<evidence type="ECO:0000256" key="4">
    <source>
        <dbReference type="ARBA" id="ARBA00023125"/>
    </source>
</evidence>
<keyword evidence="2" id="KW-0902">Two-component regulatory system</keyword>
<evidence type="ECO:0000313" key="11">
    <source>
        <dbReference type="Proteomes" id="UP000054709"/>
    </source>
</evidence>
<keyword evidence="4 7" id="KW-0238">DNA-binding</keyword>
<gene>
    <name evidence="10" type="ORF">UQ64_01110</name>
</gene>
<dbReference type="PANTHER" id="PTHR48111">
    <property type="entry name" value="REGULATOR OF RPOS"/>
    <property type="match status" value="1"/>
</dbReference>
<feature type="DNA-binding region" description="OmpR/PhoB-type" evidence="7">
    <location>
        <begin position="139"/>
        <end position="233"/>
    </location>
</feature>
<evidence type="ECO:0000313" key="10">
    <source>
        <dbReference type="EMBL" id="KTD83687.1"/>
    </source>
</evidence>
<dbReference type="Gene3D" id="6.10.250.690">
    <property type="match status" value="1"/>
</dbReference>
<dbReference type="CDD" id="cd00383">
    <property type="entry name" value="trans_reg_C"/>
    <property type="match status" value="1"/>
</dbReference>
<dbReference type="InterPro" id="IPR016032">
    <property type="entry name" value="Sig_transdc_resp-reg_C-effctor"/>
</dbReference>
<dbReference type="SUPFAM" id="SSF46894">
    <property type="entry name" value="C-terminal effector domain of the bipartite response regulators"/>
    <property type="match status" value="1"/>
</dbReference>
<dbReference type="Gene3D" id="3.40.50.2300">
    <property type="match status" value="1"/>
</dbReference>